<evidence type="ECO:0000313" key="2">
    <source>
        <dbReference type="Proteomes" id="UP000182829"/>
    </source>
</evidence>
<proteinExistence type="predicted"/>
<protein>
    <submittedName>
        <fullName evidence="1">Uncharacterized protein</fullName>
    </submittedName>
</protein>
<dbReference type="EMBL" id="FORO01000026">
    <property type="protein sequence ID" value="SFJ39664.1"/>
    <property type="molecule type" value="Genomic_DNA"/>
</dbReference>
<gene>
    <name evidence="1" type="ORF">SAMN05443661_12647</name>
</gene>
<name>A0A1I3QZM8_9EURY</name>
<organism evidence="1 2">
    <name type="scientific">Natronobacterium gregoryi</name>
    <dbReference type="NCBI Taxonomy" id="44930"/>
    <lineage>
        <taxon>Archaea</taxon>
        <taxon>Methanobacteriati</taxon>
        <taxon>Methanobacteriota</taxon>
        <taxon>Stenosarchaea group</taxon>
        <taxon>Halobacteria</taxon>
        <taxon>Halobacteriales</taxon>
        <taxon>Natrialbaceae</taxon>
        <taxon>Natronobacterium</taxon>
    </lineage>
</organism>
<dbReference type="Proteomes" id="UP000182829">
    <property type="component" value="Unassembled WGS sequence"/>
</dbReference>
<sequence length="43" mass="5100">MKYLGISTSRFESVCISFKEEVPYPKQCDNNPDKYHECLRETL</sequence>
<reference evidence="1 2" key="1">
    <citation type="submission" date="2016-10" db="EMBL/GenBank/DDBJ databases">
        <authorList>
            <person name="de Groot N.N."/>
        </authorList>
    </citation>
    <scope>NUCLEOTIDE SEQUENCE [LARGE SCALE GENOMIC DNA]</scope>
    <source>
        <strain evidence="1 2">SP2</strain>
    </source>
</reference>
<dbReference type="AlphaFoldDB" id="A0A1I3QZM8"/>
<accession>A0A1I3QZM8</accession>
<evidence type="ECO:0000313" key="1">
    <source>
        <dbReference type="EMBL" id="SFJ39664.1"/>
    </source>
</evidence>